<feature type="region of interest" description="Disordered" evidence="1">
    <location>
        <begin position="1"/>
        <end position="69"/>
    </location>
</feature>
<gene>
    <name evidence="2" type="ORF">PoB_003020100</name>
</gene>
<feature type="compositionally biased region" description="Basic and acidic residues" evidence="1">
    <location>
        <begin position="30"/>
        <end position="60"/>
    </location>
</feature>
<name>A0AAV4A608_9GAST</name>
<evidence type="ECO:0000313" key="3">
    <source>
        <dbReference type="Proteomes" id="UP000735302"/>
    </source>
</evidence>
<feature type="compositionally biased region" description="Basic and acidic residues" evidence="1">
    <location>
        <begin position="1"/>
        <end position="18"/>
    </location>
</feature>
<dbReference type="AlphaFoldDB" id="A0AAV4A608"/>
<dbReference type="EMBL" id="BLXT01003727">
    <property type="protein sequence ID" value="GFO03696.1"/>
    <property type="molecule type" value="Genomic_DNA"/>
</dbReference>
<evidence type="ECO:0000256" key="1">
    <source>
        <dbReference type="SAM" id="MobiDB-lite"/>
    </source>
</evidence>
<dbReference type="Proteomes" id="UP000735302">
    <property type="component" value="Unassembled WGS sequence"/>
</dbReference>
<evidence type="ECO:0000313" key="2">
    <source>
        <dbReference type="EMBL" id="GFO03696.1"/>
    </source>
</evidence>
<comment type="caution">
    <text evidence="2">The sequence shown here is derived from an EMBL/GenBank/DDBJ whole genome shotgun (WGS) entry which is preliminary data.</text>
</comment>
<accession>A0AAV4A608</accession>
<proteinExistence type="predicted"/>
<organism evidence="2 3">
    <name type="scientific">Plakobranchus ocellatus</name>
    <dbReference type="NCBI Taxonomy" id="259542"/>
    <lineage>
        <taxon>Eukaryota</taxon>
        <taxon>Metazoa</taxon>
        <taxon>Spiralia</taxon>
        <taxon>Lophotrochozoa</taxon>
        <taxon>Mollusca</taxon>
        <taxon>Gastropoda</taxon>
        <taxon>Heterobranchia</taxon>
        <taxon>Euthyneura</taxon>
        <taxon>Panpulmonata</taxon>
        <taxon>Sacoglossa</taxon>
        <taxon>Placobranchoidea</taxon>
        <taxon>Plakobranchidae</taxon>
        <taxon>Plakobranchus</taxon>
    </lineage>
</organism>
<keyword evidence="3" id="KW-1185">Reference proteome</keyword>
<protein>
    <submittedName>
        <fullName evidence="2">Uncharacterized protein</fullName>
    </submittedName>
</protein>
<sequence length="234" mass="26751">MSRMMRGGETRRGEGRGRERWRKRNNNARGDVKGRKSGQEMSREGEERVRKEERAGRKSAEGFGGELGDFQLVPPQGKIKVLDRPVAIELARTGYIFRDKSKTTTSLPQASASIGQAESARLASGHRTGENRPITPRAEIVCMELHKEMLVRLNHCSTFSLRYTDIKDDRCSGDINYIFHKTFKLNHINTRSILQKNKLYLVLWDKGQSVSYHMTSDFEYLPTSFVGRMLIATR</sequence>
<reference evidence="2 3" key="1">
    <citation type="journal article" date="2021" name="Elife">
        <title>Chloroplast acquisition without the gene transfer in kleptoplastic sea slugs, Plakobranchus ocellatus.</title>
        <authorList>
            <person name="Maeda T."/>
            <person name="Takahashi S."/>
            <person name="Yoshida T."/>
            <person name="Shimamura S."/>
            <person name="Takaki Y."/>
            <person name="Nagai Y."/>
            <person name="Toyoda A."/>
            <person name="Suzuki Y."/>
            <person name="Arimoto A."/>
            <person name="Ishii H."/>
            <person name="Satoh N."/>
            <person name="Nishiyama T."/>
            <person name="Hasebe M."/>
            <person name="Maruyama T."/>
            <person name="Minagawa J."/>
            <person name="Obokata J."/>
            <person name="Shigenobu S."/>
        </authorList>
    </citation>
    <scope>NUCLEOTIDE SEQUENCE [LARGE SCALE GENOMIC DNA]</scope>
</reference>